<feature type="binding site" evidence="3">
    <location>
        <position position="57"/>
    </location>
    <ligand>
        <name>Mg(2+)</name>
        <dbReference type="ChEBI" id="CHEBI:18420"/>
    </ligand>
</feature>
<dbReference type="PANTHER" id="PTHR21340:SF0">
    <property type="entry name" value="BIS(5'-NUCLEOSYL)-TETRAPHOSPHATASE [ASYMMETRICAL]"/>
    <property type="match status" value="1"/>
</dbReference>
<dbReference type="Gene3D" id="3.90.79.10">
    <property type="entry name" value="Nucleoside Triphosphate Pyrophosphohydrolase"/>
    <property type="match status" value="1"/>
</dbReference>
<dbReference type="InterPro" id="IPR003564">
    <property type="entry name" value="DHNTPase"/>
</dbReference>
<accession>A0A2A5JL11</accession>
<comment type="cofactor">
    <cofactor evidence="3">
        <name>Mg(2+)</name>
        <dbReference type="ChEBI" id="CHEBI:18420"/>
    </cofactor>
    <text evidence="3">Binds 1 Mg(2+) ion per subunit.</text>
</comment>
<dbReference type="CDD" id="cd04664">
    <property type="entry name" value="NUDIX_DHNTPase_like"/>
    <property type="match status" value="1"/>
</dbReference>
<dbReference type="EMBL" id="NKHF01000096">
    <property type="protein sequence ID" value="PCK30132.1"/>
    <property type="molecule type" value="Genomic_DNA"/>
</dbReference>
<dbReference type="GO" id="GO:0019177">
    <property type="term" value="F:dihydroneopterin triphosphate pyrophosphohydrolase activity"/>
    <property type="evidence" value="ECO:0007669"/>
    <property type="project" value="InterPro"/>
</dbReference>
<feature type="domain" description="Nudix hydrolase" evidence="4">
    <location>
        <begin position="3"/>
        <end position="145"/>
    </location>
</feature>
<dbReference type="PRINTS" id="PR01404">
    <property type="entry name" value="NPPPHYDRLASE"/>
</dbReference>
<keyword evidence="1" id="KW-0378">Hydrolase</keyword>
<dbReference type="GO" id="GO:0004081">
    <property type="term" value="F:bis(5'-nucleosyl)-tetraphosphatase (asymmetrical) activity"/>
    <property type="evidence" value="ECO:0007669"/>
    <property type="project" value="TreeGrafter"/>
</dbReference>
<feature type="binding site" evidence="3">
    <location>
        <position position="116"/>
    </location>
    <ligand>
        <name>Mg(2+)</name>
        <dbReference type="ChEBI" id="CHEBI:18420"/>
    </ligand>
</feature>
<name>A0A2A5JL11_PSEO7</name>
<dbReference type="InterPro" id="IPR000086">
    <property type="entry name" value="NUDIX_hydrolase_dom"/>
</dbReference>
<dbReference type="RefSeq" id="WP_099643576.1">
    <property type="nucleotide sequence ID" value="NZ_NKHF01000096.1"/>
</dbReference>
<reference evidence="6" key="1">
    <citation type="journal article" date="2019" name="Genome Announc.">
        <title>Draft Genome Sequence of Pseudoalteromonas piscicida Strain 36Y ROTHPW, an Hypersaline Seawater Isolate from the South Coast of Sonora, Mexico.</title>
        <authorList>
            <person name="Sanchez-Diaz R."/>
            <person name="Molina-Garza Z.J."/>
            <person name="Cruz-Suarez L.E."/>
            <person name="Selvin J."/>
            <person name="Kiran G.S."/>
            <person name="Ibarra-Gamez J.C."/>
            <person name="Gomez-Gil B."/>
            <person name="Galaviz-Silva L."/>
        </authorList>
    </citation>
    <scope>NUCLEOTIDE SEQUENCE [LARGE SCALE GENOMIC DNA]</scope>
    <source>
        <strain evidence="6">36Y_RITHPW</strain>
    </source>
</reference>
<gene>
    <name evidence="5" type="ORF">CEX98_18930</name>
</gene>
<dbReference type="GO" id="GO:0008828">
    <property type="term" value="F:dATP diphosphatase activity"/>
    <property type="evidence" value="ECO:0007669"/>
    <property type="project" value="InterPro"/>
</dbReference>
<keyword evidence="6" id="KW-1185">Reference proteome</keyword>
<dbReference type="GO" id="GO:0006167">
    <property type="term" value="P:AMP biosynthetic process"/>
    <property type="evidence" value="ECO:0007669"/>
    <property type="project" value="TreeGrafter"/>
</dbReference>
<dbReference type="InterPro" id="IPR020084">
    <property type="entry name" value="NUDIX_hydrolase_CS"/>
</dbReference>
<dbReference type="GO" id="GO:0046872">
    <property type="term" value="F:metal ion binding"/>
    <property type="evidence" value="ECO:0007669"/>
    <property type="project" value="UniProtKB-KW"/>
</dbReference>
<dbReference type="PROSITE" id="PS00893">
    <property type="entry name" value="NUDIX_BOX"/>
    <property type="match status" value="1"/>
</dbReference>
<comment type="caution">
    <text evidence="5">The sequence shown here is derived from an EMBL/GenBank/DDBJ whole genome shotgun (WGS) entry which is preliminary data.</text>
</comment>
<dbReference type="GO" id="GO:0046656">
    <property type="term" value="P:folic acid biosynthetic process"/>
    <property type="evidence" value="ECO:0007669"/>
    <property type="project" value="InterPro"/>
</dbReference>
<sequence length="147" mass="16854">MSTLRQPISVLVVIYNEHNEFLLLQRADDPSFWQSVTGGIDVGESPLETAYRELKEETGIDAKALGLTIHTHNKTNQYPIRPQWLHRYEPDVTINTEYVFSIQVPSDIPVLLAKDEHISFVWLDKPRACEQVWSPSNRKEIELIGVA</sequence>
<evidence type="ECO:0000259" key="4">
    <source>
        <dbReference type="PROSITE" id="PS51462"/>
    </source>
</evidence>
<dbReference type="OrthoDB" id="7066556at2"/>
<feature type="binding site" evidence="2">
    <location>
        <position position="37"/>
    </location>
    <ligand>
        <name>substrate</name>
    </ligand>
</feature>
<feature type="binding site" evidence="3">
    <location>
        <position position="53"/>
    </location>
    <ligand>
        <name>Mg(2+)</name>
        <dbReference type="ChEBI" id="CHEBI:18420"/>
    </ligand>
</feature>
<dbReference type="NCBIfam" id="NF006961">
    <property type="entry name" value="PRK09438.1"/>
    <property type="match status" value="1"/>
</dbReference>
<organism evidence="5 6">
    <name type="scientific">Pseudoalteromonas piscicida</name>
    <dbReference type="NCBI Taxonomy" id="43662"/>
    <lineage>
        <taxon>Bacteria</taxon>
        <taxon>Pseudomonadati</taxon>
        <taxon>Pseudomonadota</taxon>
        <taxon>Gammaproteobacteria</taxon>
        <taxon>Alteromonadales</taxon>
        <taxon>Pseudoalteromonadaceae</taxon>
        <taxon>Pseudoalteromonas</taxon>
    </lineage>
</organism>
<dbReference type="AlphaFoldDB" id="A0A2A5JL11"/>
<dbReference type="Pfam" id="PF00293">
    <property type="entry name" value="NUDIX"/>
    <property type="match status" value="1"/>
</dbReference>
<protein>
    <submittedName>
        <fullName evidence="5">Dihydroneopterin triphosphate diphosphatase</fullName>
    </submittedName>
</protein>
<dbReference type="Proteomes" id="UP000228621">
    <property type="component" value="Unassembled WGS sequence"/>
</dbReference>
<evidence type="ECO:0000256" key="3">
    <source>
        <dbReference type="PIRSR" id="PIRSR603564-2"/>
    </source>
</evidence>
<evidence type="ECO:0000256" key="1">
    <source>
        <dbReference type="ARBA" id="ARBA00022801"/>
    </source>
</evidence>
<dbReference type="SUPFAM" id="SSF55811">
    <property type="entry name" value="Nudix"/>
    <property type="match status" value="1"/>
</dbReference>
<evidence type="ECO:0000313" key="6">
    <source>
        <dbReference type="Proteomes" id="UP000228621"/>
    </source>
</evidence>
<evidence type="ECO:0000313" key="5">
    <source>
        <dbReference type="EMBL" id="PCK30132.1"/>
    </source>
</evidence>
<dbReference type="GO" id="GO:0006754">
    <property type="term" value="P:ATP biosynthetic process"/>
    <property type="evidence" value="ECO:0007669"/>
    <property type="project" value="TreeGrafter"/>
</dbReference>
<keyword evidence="3" id="KW-0479">Metal-binding</keyword>
<dbReference type="PROSITE" id="PS51462">
    <property type="entry name" value="NUDIX"/>
    <property type="match status" value="1"/>
</dbReference>
<dbReference type="PANTHER" id="PTHR21340">
    <property type="entry name" value="DIADENOSINE 5,5-P1,P4-TETRAPHOSPHATE PYROPHOSPHOHYDROLASE MUTT"/>
    <property type="match status" value="1"/>
</dbReference>
<feature type="binding site" evidence="2">
    <location>
        <position position="134"/>
    </location>
    <ligand>
        <name>substrate</name>
    </ligand>
</feature>
<keyword evidence="3" id="KW-0460">Magnesium</keyword>
<evidence type="ECO:0000256" key="2">
    <source>
        <dbReference type="PIRSR" id="PIRSR603564-1"/>
    </source>
</evidence>
<feature type="binding site" evidence="2">
    <location>
        <position position="26"/>
    </location>
    <ligand>
        <name>substrate</name>
    </ligand>
</feature>
<dbReference type="InterPro" id="IPR015797">
    <property type="entry name" value="NUDIX_hydrolase-like_dom_sf"/>
</dbReference>
<proteinExistence type="predicted"/>
<dbReference type="InterPro" id="IPR051325">
    <property type="entry name" value="Nudix_hydrolase_domain"/>
</dbReference>